<evidence type="ECO:0000313" key="5">
    <source>
        <dbReference type="Proteomes" id="UP000045706"/>
    </source>
</evidence>
<dbReference type="Proteomes" id="UP000044602">
    <property type="component" value="Unassembled WGS sequence"/>
</dbReference>
<evidence type="ECO:0000256" key="1">
    <source>
        <dbReference type="SAM" id="MobiDB-lite"/>
    </source>
</evidence>
<accession>A0A0G4M4U9</accession>
<feature type="region of interest" description="Disordered" evidence="1">
    <location>
        <begin position="81"/>
        <end position="124"/>
    </location>
</feature>
<feature type="compositionally biased region" description="Acidic residues" evidence="1">
    <location>
        <begin position="499"/>
        <end position="514"/>
    </location>
</feature>
<evidence type="ECO:0000313" key="4">
    <source>
        <dbReference type="Proteomes" id="UP000044602"/>
    </source>
</evidence>
<feature type="region of interest" description="Disordered" evidence="1">
    <location>
        <begin position="247"/>
        <end position="286"/>
    </location>
</feature>
<feature type="compositionally biased region" description="Low complexity" evidence="1">
    <location>
        <begin position="539"/>
        <end position="549"/>
    </location>
</feature>
<name>A0A0G4M4U9_VERLO</name>
<proteinExistence type="predicted"/>
<reference evidence="4 5" key="1">
    <citation type="submission" date="2015-05" db="EMBL/GenBank/DDBJ databases">
        <authorList>
            <person name="Fogelqvist Johan"/>
        </authorList>
    </citation>
    <scope>NUCLEOTIDE SEQUENCE [LARGE SCALE GENOMIC DNA]</scope>
    <source>
        <strain evidence="2">VL1</strain>
        <strain evidence="3">VL2</strain>
    </source>
</reference>
<dbReference type="EMBL" id="CVQH01021084">
    <property type="protein sequence ID" value="CRK29242.1"/>
    <property type="molecule type" value="Genomic_DNA"/>
</dbReference>
<protein>
    <submittedName>
        <fullName evidence="2">Uncharacterized protein</fullName>
    </submittedName>
</protein>
<feature type="compositionally biased region" description="Basic residues" evidence="1">
    <location>
        <begin position="264"/>
        <end position="277"/>
    </location>
</feature>
<dbReference type="EMBL" id="CVQI01033051">
    <property type="protein sequence ID" value="CRK43010.1"/>
    <property type="molecule type" value="Genomic_DNA"/>
</dbReference>
<sequence length="549" mass="60977">MSKRSGAASTATMSQSQRHQESRHRHSSTYDMGEGQEQTQNTDSLDFVQTREDEMNSFPPAQSFRSLAIRRREPYEQHQHILDPPAPFTNPHPRAAASLTGSSDSGYGSSYPSSNGANYVPRRSAGHPSQYGIIDNVYNAPQNFDEYPPETTTYGFSSSPYERHNDTIRAGLSYPSAAIPRQTATPQVPFHSLIASRDTPPSLCTCGPSCPTGACPCNLECDFHVAGPKQEENQAWYEAQAYSYRSADGEEVPDPSSGYSQRGHASKSSKRSSHRASRSGTTKKLPKGCPSEFVVFLPSSPGSSEPSVAARAVIDPDYHGDPLLSNALLPRVGNVLVDCHEFAPFTGEPNSEDIARPLQAKVKPSGWGSFDYKAARTDGSYASLRDKFQFFEDLMLQVFIFGHGGKKDEGKYPQCFTGAATQIADERAQKARDDEREARRGEKRAERERRKESDRKKKRVSTVPEETEAGPSVPRERRAWSRLVNVETPELSGQNYEGPFEDETQGEEMPPYEETETRREGPSRSHHERRSADKHGKKSLGFGLFKKHN</sequence>
<gene>
    <name evidence="2" type="ORF">BN1708_004918</name>
    <name evidence="3" type="ORF">BN1723_005467</name>
</gene>
<keyword evidence="4" id="KW-1185">Reference proteome</keyword>
<evidence type="ECO:0000313" key="3">
    <source>
        <dbReference type="EMBL" id="CRK43010.1"/>
    </source>
</evidence>
<feature type="compositionally biased region" description="Basic and acidic residues" evidence="1">
    <location>
        <begin position="426"/>
        <end position="455"/>
    </location>
</feature>
<feature type="region of interest" description="Disordered" evidence="1">
    <location>
        <begin position="1"/>
        <end position="65"/>
    </location>
</feature>
<feature type="region of interest" description="Disordered" evidence="1">
    <location>
        <begin position="426"/>
        <end position="549"/>
    </location>
</feature>
<feature type="compositionally biased region" description="Polar residues" evidence="1">
    <location>
        <begin position="7"/>
        <end position="17"/>
    </location>
</feature>
<dbReference type="AlphaFoldDB" id="A0A0G4M4U9"/>
<dbReference type="Proteomes" id="UP000045706">
    <property type="component" value="Unassembled WGS sequence"/>
</dbReference>
<feature type="compositionally biased region" description="Low complexity" evidence="1">
    <location>
        <begin position="98"/>
        <end position="116"/>
    </location>
</feature>
<evidence type="ECO:0000313" key="2">
    <source>
        <dbReference type="EMBL" id="CRK29242.1"/>
    </source>
</evidence>
<organism evidence="2 4">
    <name type="scientific">Verticillium longisporum</name>
    <name type="common">Verticillium dahliae var. longisporum</name>
    <dbReference type="NCBI Taxonomy" id="100787"/>
    <lineage>
        <taxon>Eukaryota</taxon>
        <taxon>Fungi</taxon>
        <taxon>Dikarya</taxon>
        <taxon>Ascomycota</taxon>
        <taxon>Pezizomycotina</taxon>
        <taxon>Sordariomycetes</taxon>
        <taxon>Hypocreomycetidae</taxon>
        <taxon>Glomerellales</taxon>
        <taxon>Plectosphaerellaceae</taxon>
        <taxon>Verticillium</taxon>
    </lineage>
</organism>
<feature type="compositionally biased region" description="Basic and acidic residues" evidence="1">
    <location>
        <begin position="515"/>
        <end position="534"/>
    </location>
</feature>